<comment type="cofactor">
    <cofactor evidence="1 10">
        <name>heme</name>
        <dbReference type="ChEBI" id="CHEBI:30413"/>
    </cofactor>
</comment>
<dbReference type="PANTHER" id="PTHR24303">
    <property type="entry name" value="HEME-BINDING MONOOXYGENASE FAMILY"/>
    <property type="match status" value="1"/>
</dbReference>
<evidence type="ECO:0000256" key="2">
    <source>
        <dbReference type="ARBA" id="ARBA00003690"/>
    </source>
</evidence>
<evidence type="ECO:0000256" key="7">
    <source>
        <dbReference type="ARBA" id="ARBA00023002"/>
    </source>
</evidence>
<proteinExistence type="inferred from homology"/>
<keyword evidence="6 10" id="KW-0479">Metal-binding</keyword>
<feature type="binding site" description="axial binding residue" evidence="10">
    <location>
        <position position="112"/>
    </location>
    <ligand>
        <name>heme</name>
        <dbReference type="ChEBI" id="CHEBI:30413"/>
    </ligand>
    <ligandPart>
        <name>Fe</name>
        <dbReference type="ChEBI" id="CHEBI:18248"/>
    </ligandPart>
</feature>
<dbReference type="Pfam" id="PF00067">
    <property type="entry name" value="p450"/>
    <property type="match status" value="1"/>
</dbReference>
<evidence type="ECO:0000313" key="12">
    <source>
        <dbReference type="Proteomes" id="UP000299102"/>
    </source>
</evidence>
<keyword evidence="7" id="KW-0560">Oxidoreductase</keyword>
<comment type="similarity">
    <text evidence="5">Belongs to the cytochrome P450 family.</text>
</comment>
<reference evidence="11 12" key="1">
    <citation type="journal article" date="2019" name="Commun. Biol.">
        <title>The bagworm genome reveals a unique fibroin gene that provides high tensile strength.</title>
        <authorList>
            <person name="Kono N."/>
            <person name="Nakamura H."/>
            <person name="Ohtoshi R."/>
            <person name="Tomita M."/>
            <person name="Numata K."/>
            <person name="Arakawa K."/>
        </authorList>
    </citation>
    <scope>NUCLEOTIDE SEQUENCE [LARGE SCALE GENOMIC DNA]</scope>
</reference>
<dbReference type="InterPro" id="IPR002403">
    <property type="entry name" value="Cyt_P450_E_grp-IV"/>
</dbReference>
<comment type="subcellular location">
    <subcellularLocation>
        <location evidence="4">Endoplasmic reticulum membrane</location>
        <topology evidence="4">Peripheral membrane protein</topology>
    </subcellularLocation>
    <subcellularLocation>
        <location evidence="3">Microsome membrane</location>
        <topology evidence="3">Peripheral membrane protein</topology>
    </subcellularLocation>
</comment>
<evidence type="ECO:0000256" key="3">
    <source>
        <dbReference type="ARBA" id="ARBA00004174"/>
    </source>
</evidence>
<dbReference type="GO" id="GO:0020037">
    <property type="term" value="F:heme binding"/>
    <property type="evidence" value="ECO:0007669"/>
    <property type="project" value="InterPro"/>
</dbReference>
<keyword evidence="10" id="KW-0349">Heme</keyword>
<evidence type="ECO:0000256" key="5">
    <source>
        <dbReference type="ARBA" id="ARBA00010617"/>
    </source>
</evidence>
<dbReference type="OrthoDB" id="1844152at2759"/>
<dbReference type="EMBL" id="BGZK01002587">
    <property type="protein sequence ID" value="GBP95126.1"/>
    <property type="molecule type" value="Genomic_DNA"/>
</dbReference>
<dbReference type="InterPro" id="IPR036396">
    <property type="entry name" value="Cyt_P450_sf"/>
</dbReference>
<evidence type="ECO:0000256" key="1">
    <source>
        <dbReference type="ARBA" id="ARBA00001971"/>
    </source>
</evidence>
<organism evidence="11 12">
    <name type="scientific">Eumeta variegata</name>
    <name type="common">Bagworm moth</name>
    <name type="synonym">Eumeta japonica</name>
    <dbReference type="NCBI Taxonomy" id="151549"/>
    <lineage>
        <taxon>Eukaryota</taxon>
        <taxon>Metazoa</taxon>
        <taxon>Ecdysozoa</taxon>
        <taxon>Arthropoda</taxon>
        <taxon>Hexapoda</taxon>
        <taxon>Insecta</taxon>
        <taxon>Pterygota</taxon>
        <taxon>Neoptera</taxon>
        <taxon>Endopterygota</taxon>
        <taxon>Lepidoptera</taxon>
        <taxon>Glossata</taxon>
        <taxon>Ditrysia</taxon>
        <taxon>Tineoidea</taxon>
        <taxon>Psychidae</taxon>
        <taxon>Oiketicinae</taxon>
        <taxon>Eumeta</taxon>
    </lineage>
</organism>
<dbReference type="Proteomes" id="UP000299102">
    <property type="component" value="Unassembled WGS sequence"/>
</dbReference>
<dbReference type="GO" id="GO:0005506">
    <property type="term" value="F:iron ion binding"/>
    <property type="evidence" value="ECO:0007669"/>
    <property type="project" value="InterPro"/>
</dbReference>
<dbReference type="PANTHER" id="PTHR24303:SF31">
    <property type="entry name" value="CYTOCHROME P450 307A1-RELATED"/>
    <property type="match status" value="1"/>
</dbReference>
<dbReference type="Gene3D" id="1.10.630.10">
    <property type="entry name" value="Cytochrome P450"/>
    <property type="match status" value="1"/>
</dbReference>
<comment type="caution">
    <text evidence="11">The sequence shown here is derived from an EMBL/GenBank/DDBJ whole genome shotgun (WGS) entry which is preliminary data.</text>
</comment>
<dbReference type="InterPro" id="IPR001128">
    <property type="entry name" value="Cyt_P450"/>
</dbReference>
<evidence type="ECO:0000256" key="8">
    <source>
        <dbReference type="ARBA" id="ARBA00023004"/>
    </source>
</evidence>
<name>A0A4C2A357_EUMVA</name>
<keyword evidence="8 10" id="KW-0408">Iron</keyword>
<evidence type="ECO:0000256" key="6">
    <source>
        <dbReference type="ARBA" id="ARBA00022723"/>
    </source>
</evidence>
<dbReference type="STRING" id="151549.A0A4C2A357"/>
<evidence type="ECO:0000256" key="9">
    <source>
        <dbReference type="ARBA" id="ARBA00023033"/>
    </source>
</evidence>
<keyword evidence="9" id="KW-0503">Monooxygenase</keyword>
<dbReference type="GO" id="GO:0016705">
    <property type="term" value="F:oxidoreductase activity, acting on paired donors, with incorporation or reduction of molecular oxygen"/>
    <property type="evidence" value="ECO:0007669"/>
    <property type="project" value="InterPro"/>
</dbReference>
<keyword evidence="12" id="KW-1185">Reference proteome</keyword>
<dbReference type="PRINTS" id="PR00465">
    <property type="entry name" value="EP450IV"/>
</dbReference>
<evidence type="ECO:0000256" key="10">
    <source>
        <dbReference type="PIRSR" id="PIRSR602403-1"/>
    </source>
</evidence>
<accession>A0A4C2A357</accession>
<dbReference type="AlphaFoldDB" id="A0A4C2A357"/>
<comment type="function">
    <text evidence="2">May be involved in the metabolism of insect hormones and in the breakdown of synthetic insecticides.</text>
</comment>
<dbReference type="GO" id="GO:0004497">
    <property type="term" value="F:monooxygenase activity"/>
    <property type="evidence" value="ECO:0007669"/>
    <property type="project" value="UniProtKB-KW"/>
</dbReference>
<gene>
    <name evidence="11" type="primary">phm</name>
    <name evidence="11" type="ORF">EVAR_100677_1</name>
</gene>
<sequence length="167" mass="18230">MAAVCETQRIRSIVPLGVPHGCLQLTRCTTVYVRAKRTPSAHAGGQSTSVFGTPSSLATASPGPWWWRCSGLHMDPHVWPEPDRFRPSRFLAPDGSLKPQEFIPFQTGKRACPGDELSRMVSCGVLTRLLRGWRVRLAGDAPSAEDLLGTVGVTLAPPKVLYHCEKI</sequence>
<protein>
    <submittedName>
        <fullName evidence="11">Cytochrome P450 306a1</fullName>
    </submittedName>
</protein>
<dbReference type="GO" id="GO:0005789">
    <property type="term" value="C:endoplasmic reticulum membrane"/>
    <property type="evidence" value="ECO:0007669"/>
    <property type="project" value="UniProtKB-SubCell"/>
</dbReference>
<dbReference type="SUPFAM" id="SSF48264">
    <property type="entry name" value="Cytochrome P450"/>
    <property type="match status" value="1"/>
</dbReference>
<evidence type="ECO:0000256" key="4">
    <source>
        <dbReference type="ARBA" id="ARBA00004406"/>
    </source>
</evidence>
<evidence type="ECO:0000313" key="11">
    <source>
        <dbReference type="EMBL" id="GBP95126.1"/>
    </source>
</evidence>